<evidence type="ECO:0000256" key="5">
    <source>
        <dbReference type="ARBA" id="ARBA00022884"/>
    </source>
</evidence>
<dbReference type="InterPro" id="IPR014721">
    <property type="entry name" value="Ribsml_uS5_D2-typ_fold_subgr"/>
</dbReference>
<gene>
    <name evidence="6" type="ORF">BJ979_000682</name>
</gene>
<evidence type="ECO:0000256" key="3">
    <source>
        <dbReference type="ARBA" id="ARBA00022759"/>
    </source>
</evidence>
<comment type="caution">
    <text evidence="6">The sequence shown here is derived from an EMBL/GenBank/DDBJ whole genome shotgun (WGS) entry which is preliminary data.</text>
</comment>
<evidence type="ECO:0000256" key="2">
    <source>
        <dbReference type="ARBA" id="ARBA00022722"/>
    </source>
</evidence>
<keyword evidence="7" id="KW-1185">Reference proteome</keyword>
<evidence type="ECO:0000256" key="4">
    <source>
        <dbReference type="ARBA" id="ARBA00022801"/>
    </source>
</evidence>
<keyword evidence="1" id="KW-0819">tRNA processing</keyword>
<dbReference type="SUPFAM" id="SSF54211">
    <property type="entry name" value="Ribosomal protein S5 domain 2-like"/>
    <property type="match status" value="1"/>
</dbReference>
<dbReference type="GO" id="GO:0042781">
    <property type="term" value="F:3'-tRNA processing endoribonuclease activity"/>
    <property type="evidence" value="ECO:0007669"/>
    <property type="project" value="TreeGrafter"/>
</dbReference>
<organism evidence="6 7">
    <name type="scientific">Schumannella luteola</name>
    <dbReference type="NCBI Taxonomy" id="472059"/>
    <lineage>
        <taxon>Bacteria</taxon>
        <taxon>Bacillati</taxon>
        <taxon>Actinomycetota</taxon>
        <taxon>Actinomycetes</taxon>
        <taxon>Micrococcales</taxon>
        <taxon>Microbacteriaceae</taxon>
        <taxon>Schumannella</taxon>
    </lineage>
</organism>
<dbReference type="GO" id="GO:0030677">
    <property type="term" value="C:ribonuclease P complex"/>
    <property type="evidence" value="ECO:0007669"/>
    <property type="project" value="TreeGrafter"/>
</dbReference>
<dbReference type="InterPro" id="IPR000100">
    <property type="entry name" value="RNase_P"/>
</dbReference>
<dbReference type="InterPro" id="IPR020568">
    <property type="entry name" value="Ribosomal_Su5_D2-typ_SF"/>
</dbReference>
<dbReference type="GO" id="GO:0004526">
    <property type="term" value="F:ribonuclease P activity"/>
    <property type="evidence" value="ECO:0007669"/>
    <property type="project" value="UniProtKB-EC"/>
</dbReference>
<dbReference type="AlphaFoldDB" id="A0A852Y545"/>
<evidence type="ECO:0000313" key="7">
    <source>
        <dbReference type="Proteomes" id="UP000553888"/>
    </source>
</evidence>
<dbReference type="EC" id="3.1.26.5" evidence="6"/>
<keyword evidence="4 6" id="KW-0378">Hydrolase</keyword>
<reference evidence="6 7" key="1">
    <citation type="submission" date="2020-07" db="EMBL/GenBank/DDBJ databases">
        <title>Sequencing the genomes of 1000 actinobacteria strains.</title>
        <authorList>
            <person name="Klenk H.-P."/>
        </authorList>
    </citation>
    <scope>NUCLEOTIDE SEQUENCE [LARGE SCALE GENOMIC DNA]</scope>
    <source>
        <strain evidence="6 7">DSM 23141</strain>
    </source>
</reference>
<dbReference type="PANTHER" id="PTHR33992">
    <property type="entry name" value="RIBONUCLEASE P PROTEIN COMPONENT"/>
    <property type="match status" value="1"/>
</dbReference>
<keyword evidence="5" id="KW-0694">RNA-binding</keyword>
<dbReference type="Gene3D" id="3.30.230.10">
    <property type="match status" value="1"/>
</dbReference>
<evidence type="ECO:0000313" key="6">
    <source>
        <dbReference type="EMBL" id="NYG98056.1"/>
    </source>
</evidence>
<accession>A0A852Y545</accession>
<keyword evidence="2" id="KW-0540">Nuclease</keyword>
<dbReference type="Pfam" id="PF00825">
    <property type="entry name" value="Ribonuclease_P"/>
    <property type="match status" value="1"/>
</dbReference>
<name>A0A852Y545_9MICO</name>
<dbReference type="EMBL" id="JACBZY010000001">
    <property type="protein sequence ID" value="NYG98056.1"/>
    <property type="molecule type" value="Genomic_DNA"/>
</dbReference>
<proteinExistence type="predicted"/>
<dbReference type="Proteomes" id="UP000553888">
    <property type="component" value="Unassembled WGS sequence"/>
</dbReference>
<sequence length="84" mass="9438">MYHRIELGDDHPARFGFIITRAVGTAVHRNKLRRRFRAIGRELVDEGARGGDIVVRALPGSAEQDWTAIRDDMRGALVGKLIRS</sequence>
<evidence type="ECO:0000256" key="1">
    <source>
        <dbReference type="ARBA" id="ARBA00022694"/>
    </source>
</evidence>
<dbReference type="PANTHER" id="PTHR33992:SF1">
    <property type="entry name" value="RIBONUCLEASE P PROTEIN COMPONENT"/>
    <property type="match status" value="1"/>
</dbReference>
<keyword evidence="3" id="KW-0255">Endonuclease</keyword>
<dbReference type="GO" id="GO:0000049">
    <property type="term" value="F:tRNA binding"/>
    <property type="evidence" value="ECO:0007669"/>
    <property type="project" value="InterPro"/>
</dbReference>
<protein>
    <submittedName>
        <fullName evidence="6">Ribonuclease P protein component</fullName>
        <ecNumber evidence="6">3.1.26.5</ecNumber>
    </submittedName>
</protein>